<dbReference type="InterPro" id="IPR058649">
    <property type="entry name" value="CzcB_C"/>
</dbReference>
<reference evidence="7 8" key="1">
    <citation type="submission" date="2016-03" db="EMBL/GenBank/DDBJ databases">
        <authorList>
            <person name="Ploux O."/>
        </authorList>
    </citation>
    <scope>NUCLEOTIDE SEQUENCE [LARGE SCALE GENOMIC DNA]</scope>
    <source>
        <strain evidence="7 8">R-45363</strain>
    </source>
</reference>
<dbReference type="Proteomes" id="UP000078090">
    <property type="component" value="Unassembled WGS sequence"/>
</dbReference>
<evidence type="ECO:0000313" key="7">
    <source>
        <dbReference type="EMBL" id="OAI02824.1"/>
    </source>
</evidence>
<gene>
    <name evidence="7" type="ORF">A1332_02710</name>
</gene>
<dbReference type="GO" id="GO:0016020">
    <property type="term" value="C:membrane"/>
    <property type="evidence" value="ECO:0007669"/>
    <property type="project" value="InterPro"/>
</dbReference>
<dbReference type="Gene3D" id="2.40.420.20">
    <property type="match status" value="1"/>
</dbReference>
<dbReference type="InterPro" id="IPR006143">
    <property type="entry name" value="RND_pump_MFP"/>
</dbReference>
<organism evidence="7 8">
    <name type="scientific">Methylomonas methanica</name>
    <dbReference type="NCBI Taxonomy" id="421"/>
    <lineage>
        <taxon>Bacteria</taxon>
        <taxon>Pseudomonadati</taxon>
        <taxon>Pseudomonadota</taxon>
        <taxon>Gammaproteobacteria</taxon>
        <taxon>Methylococcales</taxon>
        <taxon>Methylococcaceae</taxon>
        <taxon>Methylomonas</taxon>
    </lineage>
</organism>
<feature type="domain" description="CzcB-like barrel-sandwich hybrid" evidence="5">
    <location>
        <begin position="63"/>
        <end position="212"/>
    </location>
</feature>
<dbReference type="Gene3D" id="2.40.50.100">
    <property type="match status" value="1"/>
</dbReference>
<feature type="domain" description="CzcB-like C-terminal circularly permuted SH3-like" evidence="6">
    <location>
        <begin position="295"/>
        <end position="353"/>
    </location>
</feature>
<feature type="signal peptide" evidence="3">
    <location>
        <begin position="1"/>
        <end position="18"/>
    </location>
</feature>
<protein>
    <submittedName>
        <fullName evidence="7">Efflux transporter periplasmic adaptor subunit</fullName>
    </submittedName>
</protein>
<evidence type="ECO:0000259" key="6">
    <source>
        <dbReference type="Pfam" id="PF25975"/>
    </source>
</evidence>
<dbReference type="GO" id="GO:0015679">
    <property type="term" value="P:plasma membrane copper ion transport"/>
    <property type="evidence" value="ECO:0007669"/>
    <property type="project" value="TreeGrafter"/>
</dbReference>
<dbReference type="GO" id="GO:0060003">
    <property type="term" value="P:copper ion export"/>
    <property type="evidence" value="ECO:0007669"/>
    <property type="project" value="TreeGrafter"/>
</dbReference>
<dbReference type="PANTHER" id="PTHR30097">
    <property type="entry name" value="CATION EFFLUX SYSTEM PROTEIN CUSB"/>
    <property type="match status" value="1"/>
</dbReference>
<dbReference type="AlphaFoldDB" id="A0A177MBA5"/>
<evidence type="ECO:0000313" key="8">
    <source>
        <dbReference type="Proteomes" id="UP000078090"/>
    </source>
</evidence>
<evidence type="ECO:0000259" key="4">
    <source>
        <dbReference type="Pfam" id="PF25954"/>
    </source>
</evidence>
<dbReference type="GO" id="GO:0046914">
    <property type="term" value="F:transition metal ion binding"/>
    <property type="evidence" value="ECO:0007669"/>
    <property type="project" value="TreeGrafter"/>
</dbReference>
<evidence type="ECO:0000256" key="1">
    <source>
        <dbReference type="ARBA" id="ARBA00009477"/>
    </source>
</evidence>
<dbReference type="SUPFAM" id="SSF111369">
    <property type="entry name" value="HlyD-like secretion proteins"/>
    <property type="match status" value="1"/>
</dbReference>
<name>A0A177MBA5_METMH</name>
<dbReference type="Gene3D" id="2.40.30.170">
    <property type="match status" value="1"/>
</dbReference>
<accession>A0A177MBA5</accession>
<evidence type="ECO:0000259" key="5">
    <source>
        <dbReference type="Pfam" id="PF25973"/>
    </source>
</evidence>
<evidence type="ECO:0000256" key="3">
    <source>
        <dbReference type="SAM" id="SignalP"/>
    </source>
</evidence>
<evidence type="ECO:0000256" key="2">
    <source>
        <dbReference type="ARBA" id="ARBA00022448"/>
    </source>
</evidence>
<dbReference type="GO" id="GO:0022857">
    <property type="term" value="F:transmembrane transporter activity"/>
    <property type="evidence" value="ECO:0007669"/>
    <property type="project" value="InterPro"/>
</dbReference>
<dbReference type="InterPro" id="IPR051909">
    <property type="entry name" value="MFP_Cation_Efflux"/>
</dbReference>
<dbReference type="GO" id="GO:0030288">
    <property type="term" value="C:outer membrane-bounded periplasmic space"/>
    <property type="evidence" value="ECO:0007669"/>
    <property type="project" value="TreeGrafter"/>
</dbReference>
<feature type="chain" id="PRO_5008067838" evidence="3">
    <location>
        <begin position="19"/>
        <end position="363"/>
    </location>
</feature>
<dbReference type="Pfam" id="PF25975">
    <property type="entry name" value="CzcB_C"/>
    <property type="match status" value="1"/>
</dbReference>
<dbReference type="EMBL" id="LUUG01000082">
    <property type="protein sequence ID" value="OAI02824.1"/>
    <property type="molecule type" value="Genomic_DNA"/>
</dbReference>
<keyword evidence="3" id="KW-0732">Signal</keyword>
<dbReference type="NCBIfam" id="TIGR01730">
    <property type="entry name" value="RND_mfp"/>
    <property type="match status" value="1"/>
</dbReference>
<proteinExistence type="inferred from homology"/>
<dbReference type="OrthoDB" id="9806939at2"/>
<sequence>MRRLIFGLLLAQALSAFAQDSQIKITQQQIDNLDIKVAQLTASRQIPLFYAPGKVVVPADREVLVSSSQPGLVTQLPVNIGDRVHKGQLLAQLNSPELVGLQQAFLTAASELNLSGQERSRDQKLLQEGVIAERRWQETQMLHSSKSAKADEARQLLALAGMSAAEIKSLGQNHKLDNRLCIRAPIDGVVLERLTSLGARLDIQAPLYRIADLSELWLEINIPQERLSGIRLGDSVRLEGSEITAKISLLGQSVNSDNQTVLARAVIDGAAEGLRVGQNVNVQIMQNSVQTGFIVPNTAIAQNEGHAYVFVRNQDGFAVAEVTVTGKQDANSLISGPLSGSEQIATKGAVALKANWLGLGGGK</sequence>
<feature type="domain" description="CusB-like beta-barrel" evidence="4">
    <location>
        <begin position="216"/>
        <end position="287"/>
    </location>
</feature>
<dbReference type="RefSeq" id="WP_064009220.1">
    <property type="nucleotide sequence ID" value="NZ_LUUG01000082.1"/>
</dbReference>
<dbReference type="Pfam" id="PF25954">
    <property type="entry name" value="Beta-barrel_RND_2"/>
    <property type="match status" value="1"/>
</dbReference>
<dbReference type="InterPro" id="IPR058792">
    <property type="entry name" value="Beta-barrel_RND_2"/>
</dbReference>
<keyword evidence="2" id="KW-0813">Transport</keyword>
<dbReference type="PANTHER" id="PTHR30097:SF4">
    <property type="entry name" value="SLR6042 PROTEIN"/>
    <property type="match status" value="1"/>
</dbReference>
<dbReference type="Pfam" id="PF25973">
    <property type="entry name" value="BSH_CzcB"/>
    <property type="match status" value="1"/>
</dbReference>
<comment type="caution">
    <text evidence="7">The sequence shown here is derived from an EMBL/GenBank/DDBJ whole genome shotgun (WGS) entry which is preliminary data.</text>
</comment>
<comment type="similarity">
    <text evidence="1">Belongs to the membrane fusion protein (MFP) (TC 8.A.1) family.</text>
</comment>
<dbReference type="InterPro" id="IPR058647">
    <property type="entry name" value="BSH_CzcB-like"/>
</dbReference>